<sequence length="299" mass="33673">MNEIREAALAHYYAGSEEVKQLAGSFFRFMDIDGDGRISVWEFEEFLKQRGYRVNYNDFFIELDNDRNGSLDFYEVLVLYYIVKTKRGSCRQCNALLRGQYVTCVTCFDSCNESYDLCSTCSYSYGRSNHNHYSFLDNYAMLMTKKGSSSAAASANPGIHPNYLPGRPSCNGCRTLLNGLYFTCVTCFNSCDASYNLCSTCYGKGRYFHHHTFFLDNYAMLVNKKLSSSTTTSTYMPSSSQVVSFPRPETSTTVYVYGGYHQPPNTNKWEKAVRAFEALEVALGIGVSAYCAAAVCSIM</sequence>
<proteinExistence type="predicted"/>
<keyword evidence="4" id="KW-1185">Reference proteome</keyword>
<dbReference type="Proteomes" id="UP000655225">
    <property type="component" value="Unassembled WGS sequence"/>
</dbReference>
<evidence type="ECO:0000256" key="1">
    <source>
        <dbReference type="ARBA" id="ARBA00022837"/>
    </source>
</evidence>
<accession>A0A835CZG6</accession>
<dbReference type="GO" id="GO:0005509">
    <property type="term" value="F:calcium ion binding"/>
    <property type="evidence" value="ECO:0007669"/>
    <property type="project" value="InterPro"/>
</dbReference>
<dbReference type="PROSITE" id="PS50222">
    <property type="entry name" value="EF_HAND_2"/>
    <property type="match status" value="1"/>
</dbReference>
<dbReference type="AlphaFoldDB" id="A0A835CZG6"/>
<dbReference type="InterPro" id="IPR011992">
    <property type="entry name" value="EF-hand-dom_pair"/>
</dbReference>
<protein>
    <recommendedName>
        <fullName evidence="2">EF-hand domain-containing protein</fullName>
    </recommendedName>
</protein>
<evidence type="ECO:0000313" key="3">
    <source>
        <dbReference type="EMBL" id="KAF8364534.1"/>
    </source>
</evidence>
<dbReference type="PROSITE" id="PS00018">
    <property type="entry name" value="EF_HAND_1"/>
    <property type="match status" value="2"/>
</dbReference>
<comment type="caution">
    <text evidence="3">The sequence shown here is derived from an EMBL/GenBank/DDBJ whole genome shotgun (WGS) entry which is preliminary data.</text>
</comment>
<organism evidence="3 4">
    <name type="scientific">Tetracentron sinense</name>
    <name type="common">Spur-leaf</name>
    <dbReference type="NCBI Taxonomy" id="13715"/>
    <lineage>
        <taxon>Eukaryota</taxon>
        <taxon>Viridiplantae</taxon>
        <taxon>Streptophyta</taxon>
        <taxon>Embryophyta</taxon>
        <taxon>Tracheophyta</taxon>
        <taxon>Spermatophyta</taxon>
        <taxon>Magnoliopsida</taxon>
        <taxon>Trochodendrales</taxon>
        <taxon>Trochodendraceae</taxon>
        <taxon>Tetracentron</taxon>
    </lineage>
</organism>
<dbReference type="InterPro" id="IPR002048">
    <property type="entry name" value="EF_hand_dom"/>
</dbReference>
<dbReference type="SUPFAM" id="SSF47473">
    <property type="entry name" value="EF-hand"/>
    <property type="match status" value="1"/>
</dbReference>
<dbReference type="CDD" id="cd00051">
    <property type="entry name" value="EFh"/>
    <property type="match status" value="1"/>
</dbReference>
<reference evidence="3 4" key="1">
    <citation type="submission" date="2020-04" db="EMBL/GenBank/DDBJ databases">
        <title>Plant Genome Project.</title>
        <authorList>
            <person name="Zhang R.-G."/>
        </authorList>
    </citation>
    <scope>NUCLEOTIDE SEQUENCE [LARGE SCALE GENOMIC DNA]</scope>
    <source>
        <strain evidence="3">YNK0</strain>
        <tissue evidence="3">Leaf</tissue>
    </source>
</reference>
<name>A0A835CZG6_TETSI</name>
<dbReference type="EMBL" id="JABCRI010001479">
    <property type="protein sequence ID" value="KAF8364534.1"/>
    <property type="molecule type" value="Genomic_DNA"/>
</dbReference>
<evidence type="ECO:0000259" key="2">
    <source>
        <dbReference type="PROSITE" id="PS50222"/>
    </source>
</evidence>
<dbReference type="OMA" id="WEFEEFL"/>
<dbReference type="InterPro" id="IPR018247">
    <property type="entry name" value="EF_Hand_1_Ca_BS"/>
</dbReference>
<keyword evidence="1" id="KW-0106">Calcium</keyword>
<dbReference type="OrthoDB" id="1936055at2759"/>
<feature type="domain" description="EF-hand" evidence="2">
    <location>
        <begin position="18"/>
        <end position="53"/>
    </location>
</feature>
<dbReference type="Gene3D" id="1.10.238.10">
    <property type="entry name" value="EF-hand"/>
    <property type="match status" value="1"/>
</dbReference>
<dbReference type="SUPFAM" id="SSF57850">
    <property type="entry name" value="RING/U-box"/>
    <property type="match status" value="1"/>
</dbReference>
<gene>
    <name evidence="3" type="ORF">HHK36_033497</name>
</gene>
<evidence type="ECO:0000313" key="4">
    <source>
        <dbReference type="Proteomes" id="UP000655225"/>
    </source>
</evidence>